<dbReference type="RefSeq" id="WP_045583925.1">
    <property type="nucleotide sequence ID" value="NZ_CP012404.1"/>
</dbReference>
<dbReference type="GO" id="GO:0016301">
    <property type="term" value="F:kinase activity"/>
    <property type="evidence" value="ECO:0007669"/>
    <property type="project" value="UniProtKB-KW"/>
</dbReference>
<dbReference type="KEGG" id="ati:AL072_24990"/>
<keyword evidence="3" id="KW-0902">Two-component regulatory system</keyword>
<dbReference type="Gene3D" id="1.20.5.1930">
    <property type="match status" value="1"/>
</dbReference>
<dbReference type="Pfam" id="PF02518">
    <property type="entry name" value="HATPase_c"/>
    <property type="match status" value="1"/>
</dbReference>
<dbReference type="AlphaFoldDB" id="A0AAC9EYF1"/>
<keyword evidence="5" id="KW-0472">Membrane</keyword>
<keyword evidence="2" id="KW-0418">Kinase</keyword>
<feature type="transmembrane region" description="Helical" evidence="5">
    <location>
        <begin position="343"/>
        <end position="365"/>
    </location>
</feature>
<dbReference type="EMBL" id="CP012404">
    <property type="protein sequence ID" value="ALG74231.1"/>
    <property type="molecule type" value="Genomic_DNA"/>
</dbReference>
<feature type="transmembrane region" description="Helical" evidence="5">
    <location>
        <begin position="377"/>
        <end position="403"/>
    </location>
</feature>
<feature type="transmembrane region" description="Helical" evidence="5">
    <location>
        <begin position="258"/>
        <end position="278"/>
    </location>
</feature>
<keyword evidence="1" id="KW-0808">Transferase</keyword>
<keyword evidence="8" id="KW-1185">Reference proteome</keyword>
<gene>
    <name evidence="7" type="ORF">AL072_24990</name>
</gene>
<evidence type="ECO:0000256" key="3">
    <source>
        <dbReference type="ARBA" id="ARBA00023012"/>
    </source>
</evidence>
<dbReference type="PANTHER" id="PTHR24421">
    <property type="entry name" value="NITRATE/NITRITE SENSOR PROTEIN NARX-RELATED"/>
    <property type="match status" value="1"/>
</dbReference>
<feature type="transmembrane region" description="Helical" evidence="5">
    <location>
        <begin position="194"/>
        <end position="220"/>
    </location>
</feature>
<dbReference type="PANTHER" id="PTHR24421:SF58">
    <property type="entry name" value="SIGNAL TRANSDUCTION HISTIDINE-PROTEIN KINASE_PHOSPHATASE UHPB"/>
    <property type="match status" value="1"/>
</dbReference>
<dbReference type="GO" id="GO:0000160">
    <property type="term" value="P:phosphorelay signal transduction system"/>
    <property type="evidence" value="ECO:0007669"/>
    <property type="project" value="UniProtKB-KW"/>
</dbReference>
<feature type="coiled-coil region" evidence="4">
    <location>
        <begin position="400"/>
        <end position="447"/>
    </location>
</feature>
<dbReference type="InterPro" id="IPR050482">
    <property type="entry name" value="Sensor_HK_TwoCompSys"/>
</dbReference>
<feature type="transmembrane region" description="Helical" evidence="5">
    <location>
        <begin position="285"/>
        <end position="303"/>
    </location>
</feature>
<feature type="transmembrane region" description="Helical" evidence="5">
    <location>
        <begin position="22"/>
        <end position="42"/>
    </location>
</feature>
<evidence type="ECO:0000259" key="6">
    <source>
        <dbReference type="SMART" id="SM00387"/>
    </source>
</evidence>
<dbReference type="Proteomes" id="UP000069935">
    <property type="component" value="Chromosome 4"/>
</dbReference>
<organism evidence="7 8">
    <name type="scientific">Azospirillum thiophilum</name>
    <dbReference type="NCBI Taxonomy" id="528244"/>
    <lineage>
        <taxon>Bacteria</taxon>
        <taxon>Pseudomonadati</taxon>
        <taxon>Pseudomonadota</taxon>
        <taxon>Alphaproteobacteria</taxon>
        <taxon>Rhodospirillales</taxon>
        <taxon>Azospirillaceae</taxon>
        <taxon>Azospirillum</taxon>
    </lineage>
</organism>
<evidence type="ECO:0000256" key="5">
    <source>
        <dbReference type="SAM" id="Phobius"/>
    </source>
</evidence>
<reference evidence="7 8" key="2">
    <citation type="journal article" date="2016" name="Genome Announc.">
        <title>Complete Genome Sequence of a Strain of Azospirillum thiophilum Isolated from a Sulfide Spring.</title>
        <authorList>
            <person name="Fomenkov A."/>
            <person name="Vincze T."/>
            <person name="Grabovich M."/>
            <person name="Anton B.P."/>
            <person name="Dubinina G."/>
            <person name="Orlova M."/>
            <person name="Belousova E."/>
            <person name="Roberts R.J."/>
        </authorList>
    </citation>
    <scope>NUCLEOTIDE SEQUENCE [LARGE SCALE GENOMIC DNA]</scope>
    <source>
        <strain evidence="7 8">BV-S</strain>
    </source>
</reference>
<proteinExistence type="predicted"/>
<evidence type="ECO:0000256" key="4">
    <source>
        <dbReference type="SAM" id="Coils"/>
    </source>
</evidence>
<dbReference type="Gene3D" id="3.30.565.10">
    <property type="entry name" value="Histidine kinase-like ATPase, C-terminal domain"/>
    <property type="match status" value="1"/>
</dbReference>
<feature type="transmembrane region" description="Helical" evidence="5">
    <location>
        <begin position="315"/>
        <end position="336"/>
    </location>
</feature>
<feature type="transmembrane region" description="Helical" evidence="5">
    <location>
        <begin position="227"/>
        <end position="246"/>
    </location>
</feature>
<dbReference type="SMART" id="SM00387">
    <property type="entry name" value="HATPase_c"/>
    <property type="match status" value="1"/>
</dbReference>
<keyword evidence="5" id="KW-1133">Transmembrane helix</keyword>
<evidence type="ECO:0000256" key="1">
    <source>
        <dbReference type="ARBA" id="ARBA00022679"/>
    </source>
</evidence>
<accession>A0AAC9EYF1</accession>
<dbReference type="InterPro" id="IPR036890">
    <property type="entry name" value="HATPase_C_sf"/>
</dbReference>
<reference evidence="8" key="1">
    <citation type="submission" date="2015-08" db="EMBL/GenBank/DDBJ databases">
        <title>Complete Genome Sequence of Azospirillum thiophilum BV-S.</title>
        <authorList>
            <person name="Fomenkov A."/>
            <person name="Vincze T."/>
            <person name="Grabovich M."/>
            <person name="Dubinina G."/>
            <person name="Orlova M."/>
            <person name="Belousova E."/>
            <person name="Roberts R.J."/>
        </authorList>
    </citation>
    <scope>NUCLEOTIDE SEQUENCE [LARGE SCALE GENOMIC DNA]</scope>
    <source>
        <strain evidence="8">BV-S</strain>
    </source>
</reference>
<protein>
    <recommendedName>
        <fullName evidence="6">Histidine kinase/HSP90-like ATPase domain-containing protein</fullName>
    </recommendedName>
</protein>
<name>A0AAC9EYF1_9PROT</name>
<evidence type="ECO:0000313" key="8">
    <source>
        <dbReference type="Proteomes" id="UP000069935"/>
    </source>
</evidence>
<dbReference type="InterPro" id="IPR003594">
    <property type="entry name" value="HATPase_dom"/>
</dbReference>
<evidence type="ECO:0000256" key="2">
    <source>
        <dbReference type="ARBA" id="ARBA00022777"/>
    </source>
</evidence>
<keyword evidence="4" id="KW-0175">Coiled coil</keyword>
<feature type="domain" description="Histidine kinase/HSP90-like ATPase" evidence="6">
    <location>
        <begin position="536"/>
        <end position="626"/>
    </location>
</feature>
<keyword evidence="5" id="KW-0812">Transmembrane</keyword>
<dbReference type="CDD" id="cd16917">
    <property type="entry name" value="HATPase_UhpB-NarQ-NarX-like"/>
    <property type="match status" value="1"/>
</dbReference>
<dbReference type="SUPFAM" id="SSF55874">
    <property type="entry name" value="ATPase domain of HSP90 chaperone/DNA topoisomerase II/histidine kinase"/>
    <property type="match status" value="1"/>
</dbReference>
<evidence type="ECO:0000313" key="7">
    <source>
        <dbReference type="EMBL" id="ALG74231.1"/>
    </source>
</evidence>
<sequence>MATHLVAAPEGRGWLRLLRRPFIGLFYLTVLAVGIGTPLFTLSPPEGGIEFDRAMFRPLEAIDRPADVTEAAVSLPHSFRVPGGGRFGGGLYRLEFDHSPNGPEQWSVLIPNYSGRILVRVNGALLYDSDWTHSGRIVTLIWPDIIAIPAPVLKAGTNTVEISAVMLFGRKSYLSAIHAGPDSLLRPVYQQHHFLLVMLPQLLFGWQFAFSVMLLIVWAVRRSEWSYILYAGILFFNSISNLVVIVPEPLVSPQVMQLSNLTFSWVTAMLVPFAFSFVNRRPPRASVLFAAFPVGVTTAFLLLPPEIFHVLNWYVAMPVAWGLTCWAIGVLSYAALRRGNNSAHMVLGATLLSLLMIFHEAPILYGSVGKRLFINPFSIPIFMLLSIISTVLMWRFAAALNAVDQFNANLRREIADAEAALRISLAREQAQERAIALEAERSRLTRDLHDGIAGQLVSMVALSRRTDAGVRDFGIAARKALVDLRLVIASMAEVGDDPGMMLANFRDHIQPQLRTLGIALDWQMHALPEGAGWSSSTALELFRLLQEATMNAARHSGADRVTIEIRPTDDGVRVMVADEGRGGASDRPGGYGLANMRRRALAIGARLAIVSGPDGTRIILDLPRPTARGR</sequence>